<dbReference type="EMBL" id="JAKLMC020000010">
    <property type="protein sequence ID" value="KAK5953674.1"/>
    <property type="molecule type" value="Genomic_DNA"/>
</dbReference>
<evidence type="ECO:0000256" key="1">
    <source>
        <dbReference type="SAM" id="MobiDB-lite"/>
    </source>
</evidence>
<dbReference type="Proteomes" id="UP001316803">
    <property type="component" value="Unassembled WGS sequence"/>
</dbReference>
<proteinExistence type="predicted"/>
<sequence length="155" mass="16056">MAQEGRNSGGDILDMAAKGTTVPESAAEPRHIKSVPRPGEGADSSDPNQLGSTTLAGAATNAGDIPRSNRDTANQEIMTGTGDALPSQVDSKRLHQVPGGVTHDPNAKGSTRYTEHIAQQSEFVTGASDGPQAEAAPGQEKLSQDQITDQAEKKL</sequence>
<feature type="compositionally biased region" description="Polar residues" evidence="1">
    <location>
        <begin position="108"/>
        <end position="123"/>
    </location>
</feature>
<evidence type="ECO:0000313" key="2">
    <source>
        <dbReference type="EMBL" id="KAK5953674.1"/>
    </source>
</evidence>
<feature type="compositionally biased region" description="Polar residues" evidence="1">
    <location>
        <begin position="45"/>
        <end position="55"/>
    </location>
</feature>
<protein>
    <submittedName>
        <fullName evidence="2">Uncharacterized protein</fullName>
    </submittedName>
</protein>
<comment type="caution">
    <text evidence="2">The sequence shown here is derived from an EMBL/GenBank/DDBJ whole genome shotgun (WGS) entry which is preliminary data.</text>
</comment>
<name>A0AAN8I5X1_9EURO</name>
<reference evidence="2 3" key="1">
    <citation type="submission" date="2022-12" db="EMBL/GenBank/DDBJ databases">
        <title>Genomic features and morphological characterization of a novel Knufia sp. strain isolated from spacecraft assembly facility.</title>
        <authorList>
            <person name="Teixeira M."/>
            <person name="Chander A.M."/>
            <person name="Stajich J.E."/>
            <person name="Venkateswaran K."/>
        </authorList>
    </citation>
    <scope>NUCLEOTIDE SEQUENCE [LARGE SCALE GENOMIC DNA]</scope>
    <source>
        <strain evidence="2 3">FJI-L2-BK-P2</strain>
    </source>
</reference>
<evidence type="ECO:0000313" key="3">
    <source>
        <dbReference type="Proteomes" id="UP001316803"/>
    </source>
</evidence>
<gene>
    <name evidence="2" type="ORF">OHC33_004941</name>
</gene>
<feature type="region of interest" description="Disordered" evidence="1">
    <location>
        <begin position="1"/>
        <end position="155"/>
    </location>
</feature>
<accession>A0AAN8I5X1</accession>
<dbReference type="AlphaFoldDB" id="A0AAN8I5X1"/>
<keyword evidence="3" id="KW-1185">Reference proteome</keyword>
<organism evidence="2 3">
    <name type="scientific">Knufia fluminis</name>
    <dbReference type="NCBI Taxonomy" id="191047"/>
    <lineage>
        <taxon>Eukaryota</taxon>
        <taxon>Fungi</taxon>
        <taxon>Dikarya</taxon>
        <taxon>Ascomycota</taxon>
        <taxon>Pezizomycotina</taxon>
        <taxon>Eurotiomycetes</taxon>
        <taxon>Chaetothyriomycetidae</taxon>
        <taxon>Chaetothyriales</taxon>
        <taxon>Trichomeriaceae</taxon>
        <taxon>Knufia</taxon>
    </lineage>
</organism>